<dbReference type="Gene3D" id="3.20.20.60">
    <property type="entry name" value="Phosphoenolpyruvate-binding domains"/>
    <property type="match status" value="1"/>
</dbReference>
<evidence type="ECO:0000313" key="2">
    <source>
        <dbReference type="Proteomes" id="UP000295122"/>
    </source>
</evidence>
<proteinExistence type="predicted"/>
<dbReference type="GO" id="GO:0016829">
    <property type="term" value="F:lyase activity"/>
    <property type="evidence" value="ECO:0007669"/>
    <property type="project" value="UniProtKB-KW"/>
</dbReference>
<dbReference type="AlphaFoldDB" id="A0A4R7BRD6"/>
<dbReference type="OrthoDB" id="9785398at2"/>
<keyword evidence="1" id="KW-0456">Lyase</keyword>
<dbReference type="Pfam" id="PF13714">
    <property type="entry name" value="PEP_mutase"/>
    <property type="match status" value="1"/>
</dbReference>
<dbReference type="PANTHER" id="PTHR42905">
    <property type="entry name" value="PHOSPHOENOLPYRUVATE CARBOXYLASE"/>
    <property type="match status" value="1"/>
</dbReference>
<reference evidence="1 2" key="1">
    <citation type="submission" date="2019-03" db="EMBL/GenBank/DDBJ databases">
        <title>Genomic Encyclopedia of Type Strains, Phase IV (KMG-IV): sequencing the most valuable type-strain genomes for metagenomic binning, comparative biology and taxonomic classification.</title>
        <authorList>
            <person name="Goeker M."/>
        </authorList>
    </citation>
    <scope>NUCLEOTIDE SEQUENCE [LARGE SCALE GENOMIC DNA]</scope>
    <source>
        <strain evidence="1 2">DSM 25903</strain>
    </source>
</reference>
<evidence type="ECO:0000313" key="1">
    <source>
        <dbReference type="EMBL" id="TDR88208.1"/>
    </source>
</evidence>
<dbReference type="InterPro" id="IPR015813">
    <property type="entry name" value="Pyrv/PenolPyrv_kinase-like_dom"/>
</dbReference>
<dbReference type="Proteomes" id="UP000295122">
    <property type="component" value="Unassembled WGS sequence"/>
</dbReference>
<dbReference type="SUPFAM" id="SSF51621">
    <property type="entry name" value="Phosphoenolpyruvate/pyruvate domain"/>
    <property type="match status" value="1"/>
</dbReference>
<sequence length="297" mass="30658">MTDASGGDGSVSVQARRVAAFRALHESGCFVLPNPWDIGTARYLSHLGFPALATTSSGFAFGRGLPDTDWAVPRDAMLGHIAEIAAATDLPVNADFESGYARDPEGVAESVRLCCGTGIAGLSIEDSTGDPAAPLFENGLATDRIRAARAAIDESGSGVLLTGRAECFLVGHSDPLTESLRRIRAYAEAGAEVLYVPGVRKPDDIRAVVEAAEGRPVNLLVSGAGGLSVAEAAALGIRRISLGSGLARAAWGAFIRGATTLAQSGEFGDLAGAVPFDEINGFFRRDLAERSGAKDTA</sequence>
<dbReference type="RefSeq" id="WP_133773510.1">
    <property type="nucleotide sequence ID" value="NZ_SNZR01000015.1"/>
</dbReference>
<dbReference type="InterPro" id="IPR039556">
    <property type="entry name" value="ICL/PEPM"/>
</dbReference>
<dbReference type="Gene3D" id="6.10.250.2750">
    <property type="match status" value="1"/>
</dbReference>
<name>A0A4R7BRD6_9HYPH</name>
<keyword evidence="2" id="KW-1185">Reference proteome</keyword>
<accession>A0A4R7BRD6</accession>
<dbReference type="CDD" id="cd00377">
    <property type="entry name" value="ICL_PEPM"/>
    <property type="match status" value="1"/>
</dbReference>
<dbReference type="InterPro" id="IPR040442">
    <property type="entry name" value="Pyrv_kinase-like_dom_sf"/>
</dbReference>
<gene>
    <name evidence="1" type="ORF">EV668_4080</name>
</gene>
<comment type="caution">
    <text evidence="1">The sequence shown here is derived from an EMBL/GenBank/DDBJ whole genome shotgun (WGS) entry which is preliminary data.</text>
</comment>
<dbReference type="PANTHER" id="PTHR42905:SF16">
    <property type="entry name" value="CARBOXYPHOSPHONOENOLPYRUVATE PHOSPHONOMUTASE-LIKE PROTEIN (AFU_ORTHOLOGUE AFUA_5G07230)"/>
    <property type="match status" value="1"/>
</dbReference>
<organism evidence="1 2">
    <name type="scientific">Enterovirga rhinocerotis</name>
    <dbReference type="NCBI Taxonomy" id="1339210"/>
    <lineage>
        <taxon>Bacteria</taxon>
        <taxon>Pseudomonadati</taxon>
        <taxon>Pseudomonadota</taxon>
        <taxon>Alphaproteobacteria</taxon>
        <taxon>Hyphomicrobiales</taxon>
        <taxon>Methylobacteriaceae</taxon>
        <taxon>Enterovirga</taxon>
    </lineage>
</organism>
<dbReference type="EMBL" id="SNZR01000015">
    <property type="protein sequence ID" value="TDR88208.1"/>
    <property type="molecule type" value="Genomic_DNA"/>
</dbReference>
<protein>
    <submittedName>
        <fullName evidence="1">2-methylisocitrate lyase-like PEP mutase family enzyme</fullName>
    </submittedName>
</protein>